<evidence type="ECO:0000259" key="3">
    <source>
        <dbReference type="Pfam" id="PF26526"/>
    </source>
</evidence>
<accession>A0ABS3XQL2</accession>
<dbReference type="EMBL" id="JAFFZM010000001">
    <property type="protein sequence ID" value="MBO8197272.1"/>
    <property type="molecule type" value="Genomic_DNA"/>
</dbReference>
<dbReference type="RefSeq" id="WP_209209078.1">
    <property type="nucleotide sequence ID" value="NZ_JAFFZM010000001.1"/>
</dbReference>
<evidence type="ECO:0000313" key="4">
    <source>
        <dbReference type="EMBL" id="MBO8197272.1"/>
    </source>
</evidence>
<dbReference type="Pfam" id="PF26526">
    <property type="entry name" value="DUF8175"/>
    <property type="match status" value="1"/>
</dbReference>
<feature type="transmembrane region" description="Helical" evidence="2">
    <location>
        <begin position="21"/>
        <end position="40"/>
    </location>
</feature>
<evidence type="ECO:0000313" key="5">
    <source>
        <dbReference type="Proteomes" id="UP000721954"/>
    </source>
</evidence>
<dbReference type="Proteomes" id="UP000721954">
    <property type="component" value="Unassembled WGS sequence"/>
</dbReference>
<dbReference type="GeneID" id="96257544"/>
<proteinExistence type="predicted"/>
<feature type="region of interest" description="Disordered" evidence="1">
    <location>
        <begin position="44"/>
        <end position="155"/>
    </location>
</feature>
<protein>
    <recommendedName>
        <fullName evidence="3">DUF8175 domain-containing protein</fullName>
    </recommendedName>
</protein>
<name>A0ABS3XQL2_9ACTN</name>
<feature type="domain" description="DUF8175" evidence="3">
    <location>
        <begin position="101"/>
        <end position="285"/>
    </location>
</feature>
<reference evidence="4 5" key="1">
    <citation type="submission" date="2021-02" db="EMBL/GenBank/DDBJ databases">
        <title>Streptomyces spirodelae sp. nov., isolated from duckweed.</title>
        <authorList>
            <person name="Saimee Y."/>
            <person name="Duangmal K."/>
        </authorList>
    </citation>
    <scope>NUCLEOTIDE SEQUENCE [LARGE SCALE GENOMIC DNA]</scope>
    <source>
        <strain evidence="4 5">DSM 42105</strain>
    </source>
</reference>
<feature type="compositionally biased region" description="Basic and acidic residues" evidence="1">
    <location>
        <begin position="67"/>
        <end position="108"/>
    </location>
</feature>
<gene>
    <name evidence="4" type="ORF">JW613_02925</name>
</gene>
<comment type="caution">
    <text evidence="4">The sequence shown here is derived from an EMBL/GenBank/DDBJ whole genome shotgun (WGS) entry which is preliminary data.</text>
</comment>
<keyword evidence="2" id="KW-0472">Membrane</keyword>
<keyword evidence="5" id="KW-1185">Reference proteome</keyword>
<keyword evidence="2" id="KW-1133">Transmembrane helix</keyword>
<sequence length="290" mass="31101">MFSRKQDDEAIDSPFWKQRGWVFSAVFLATALVIAVVSYVTNSGGARADGADAPRKAMKGPLTSHRSQQDGRAADERPKGCHTEDEDTASTKKDTGTTEEGTAERTEEGGDQPQRAESGADPTRPTSPPKDVAWKRLDRTSVPTSPSAGPTRFNGPVWWCYAHTPMGAVMAAHGILSHMSSADWRTVAEQQLVAGDGKKQFISQRATVSQTEVENQEPGVYSGFSVPSYSKKAAEVRLLIKSASGSLSATTVSMRWDGGDWKVKPRPNGSLFSSATSAMSNGGYVKWGAA</sequence>
<organism evidence="4 5">
    <name type="scientific">Streptomyces smyrnaeus</name>
    <dbReference type="NCBI Taxonomy" id="1387713"/>
    <lineage>
        <taxon>Bacteria</taxon>
        <taxon>Bacillati</taxon>
        <taxon>Actinomycetota</taxon>
        <taxon>Actinomycetes</taxon>
        <taxon>Kitasatosporales</taxon>
        <taxon>Streptomycetaceae</taxon>
        <taxon>Streptomyces</taxon>
    </lineage>
</organism>
<dbReference type="InterPro" id="IPR058488">
    <property type="entry name" value="DUF8175"/>
</dbReference>
<keyword evidence="2" id="KW-0812">Transmembrane</keyword>
<evidence type="ECO:0000256" key="2">
    <source>
        <dbReference type="SAM" id="Phobius"/>
    </source>
</evidence>
<evidence type="ECO:0000256" key="1">
    <source>
        <dbReference type="SAM" id="MobiDB-lite"/>
    </source>
</evidence>